<dbReference type="Pfam" id="PF00293">
    <property type="entry name" value="NUDIX"/>
    <property type="match status" value="1"/>
</dbReference>
<name>A0A7X2TEF2_9FIRM</name>
<evidence type="ECO:0000256" key="2">
    <source>
        <dbReference type="ARBA" id="ARBA00022801"/>
    </source>
</evidence>
<evidence type="ECO:0000313" key="5">
    <source>
        <dbReference type="Proteomes" id="UP000461880"/>
    </source>
</evidence>
<keyword evidence="5" id="KW-1185">Reference proteome</keyword>
<evidence type="ECO:0000259" key="3">
    <source>
        <dbReference type="PROSITE" id="PS51462"/>
    </source>
</evidence>
<comment type="caution">
    <text evidence="4">The sequence shown here is derived from an EMBL/GenBank/DDBJ whole genome shotgun (WGS) entry which is preliminary data.</text>
</comment>
<comment type="similarity">
    <text evidence="1">Belongs to the Nudix hydrolase family.</text>
</comment>
<dbReference type="AlphaFoldDB" id="A0A7X2TEF2"/>
<dbReference type="PANTHER" id="PTHR43736:SF1">
    <property type="entry name" value="DIHYDRONEOPTERIN TRIPHOSPHATE DIPHOSPHATASE"/>
    <property type="match status" value="1"/>
</dbReference>
<keyword evidence="2 4" id="KW-0378">Hydrolase</keyword>
<evidence type="ECO:0000256" key="1">
    <source>
        <dbReference type="ARBA" id="ARBA00005582"/>
    </source>
</evidence>
<dbReference type="Gene3D" id="3.90.79.10">
    <property type="entry name" value="Nucleoside Triphosphate Pyrophosphohydrolase"/>
    <property type="match status" value="1"/>
</dbReference>
<dbReference type="PRINTS" id="PR00502">
    <property type="entry name" value="NUDIXFAMILY"/>
</dbReference>
<sequence>MEEVEYIDVYDIHHEPTGLVMPRKHLALKSGQYMLYVLAILEDPEHRFLITRRSLTKKWAAGAWEVPGGGVKKGETSKEALIREVHEETSLDVSSIVCDPIWSYVNDDPEGGDNYLVDIYHLHLPIPEESVSLQKSEAIDWKLATRAEIDAMNENSEFLHYKRLATALQQEKQQ</sequence>
<dbReference type="PANTHER" id="PTHR43736">
    <property type="entry name" value="ADP-RIBOSE PYROPHOSPHATASE"/>
    <property type="match status" value="1"/>
</dbReference>
<protein>
    <submittedName>
        <fullName evidence="4">NUDIX hydrolase</fullName>
    </submittedName>
</protein>
<dbReference type="Proteomes" id="UP000461880">
    <property type="component" value="Unassembled WGS sequence"/>
</dbReference>
<feature type="domain" description="Nudix hydrolase" evidence="3">
    <location>
        <begin position="32"/>
        <end position="166"/>
    </location>
</feature>
<dbReference type="EMBL" id="VUMN01000002">
    <property type="protein sequence ID" value="MSS57574.1"/>
    <property type="molecule type" value="Genomic_DNA"/>
</dbReference>
<dbReference type="InterPro" id="IPR000086">
    <property type="entry name" value="NUDIX_hydrolase_dom"/>
</dbReference>
<dbReference type="GO" id="GO:0016787">
    <property type="term" value="F:hydrolase activity"/>
    <property type="evidence" value="ECO:0007669"/>
    <property type="project" value="UniProtKB-KW"/>
</dbReference>
<dbReference type="InterPro" id="IPR015797">
    <property type="entry name" value="NUDIX_hydrolase-like_dom_sf"/>
</dbReference>
<proteinExistence type="inferred from homology"/>
<dbReference type="CDD" id="cd04693">
    <property type="entry name" value="NUDIX_Hydrolase"/>
    <property type="match status" value="1"/>
</dbReference>
<accession>A0A7X2TEF2</accession>
<dbReference type="InterPro" id="IPR020476">
    <property type="entry name" value="Nudix_hydrolase"/>
</dbReference>
<gene>
    <name evidence="4" type="ORF">FYJ51_01445</name>
</gene>
<dbReference type="RefSeq" id="WP_154502382.1">
    <property type="nucleotide sequence ID" value="NZ_JAQXPC010000113.1"/>
</dbReference>
<reference evidence="4 5" key="1">
    <citation type="submission" date="2019-08" db="EMBL/GenBank/DDBJ databases">
        <title>In-depth cultivation of the pig gut microbiome towards novel bacterial diversity and tailored functional studies.</title>
        <authorList>
            <person name="Wylensek D."/>
            <person name="Hitch T.C.A."/>
            <person name="Clavel T."/>
        </authorList>
    </citation>
    <scope>NUCLEOTIDE SEQUENCE [LARGE SCALE GENOMIC DNA]</scope>
    <source>
        <strain evidence="4 5">Oil+RF-744-GAM-WT-6</strain>
    </source>
</reference>
<organism evidence="4 5">
    <name type="scientific">Stecheria intestinalis</name>
    <dbReference type="NCBI Taxonomy" id="2606630"/>
    <lineage>
        <taxon>Bacteria</taxon>
        <taxon>Bacillati</taxon>
        <taxon>Bacillota</taxon>
        <taxon>Erysipelotrichia</taxon>
        <taxon>Erysipelotrichales</taxon>
        <taxon>Erysipelotrichaceae</taxon>
        <taxon>Stecheria</taxon>
    </lineage>
</organism>
<dbReference type="SUPFAM" id="SSF55811">
    <property type="entry name" value="Nudix"/>
    <property type="match status" value="1"/>
</dbReference>
<dbReference type="PROSITE" id="PS51462">
    <property type="entry name" value="NUDIX"/>
    <property type="match status" value="1"/>
</dbReference>
<evidence type="ECO:0000313" key="4">
    <source>
        <dbReference type="EMBL" id="MSS57574.1"/>
    </source>
</evidence>